<dbReference type="Pfam" id="PF05168">
    <property type="entry name" value="HEPN"/>
    <property type="match status" value="1"/>
</dbReference>
<protein>
    <submittedName>
        <fullName evidence="3">Uncharacterized conserved protein related to C-terminal domain of eukaryotic chaperone, SACSIN</fullName>
    </submittedName>
</protein>
<dbReference type="Gene3D" id="1.20.120.330">
    <property type="entry name" value="Nucleotidyltransferases domain 2"/>
    <property type="match status" value="1"/>
</dbReference>
<evidence type="ECO:0000259" key="2">
    <source>
        <dbReference type="Pfam" id="PF05168"/>
    </source>
</evidence>
<dbReference type="EMBL" id="AP014568">
    <property type="protein sequence ID" value="BAO81383.1"/>
    <property type="molecule type" value="Genomic_DNA"/>
</dbReference>
<dbReference type="Proteomes" id="UP000067461">
    <property type="component" value="Chromosome"/>
</dbReference>
<organism evidence="3 4">
    <name type="scientific">Serpentinimonas raichei</name>
    <dbReference type="NCBI Taxonomy" id="1458425"/>
    <lineage>
        <taxon>Bacteria</taxon>
        <taxon>Pseudomonadati</taxon>
        <taxon>Pseudomonadota</taxon>
        <taxon>Betaproteobacteria</taxon>
        <taxon>Burkholderiales</taxon>
        <taxon>Comamonadaceae</taxon>
        <taxon>Serpentinimonas</taxon>
    </lineage>
</organism>
<dbReference type="KEGG" id="cbaa:SRAA_1529"/>
<reference evidence="3 4" key="1">
    <citation type="journal article" date="2014" name="Nat. Commun.">
        <title>Physiological and genomic features of highly alkaliphilic hydrogen-utilizing Betaproteobacteria from a continental serpentinizing site.</title>
        <authorList>
            <person name="Suzuki S."/>
            <person name="Kuenen J.G."/>
            <person name="Schipper K."/>
            <person name="van der Velde S."/>
            <person name="Ishii S."/>
            <person name="Wu A."/>
            <person name="Sorokin D.Y."/>
            <person name="Tenney A."/>
            <person name="Meng X.Y."/>
            <person name="Morrill P.L."/>
            <person name="Kamagata Y."/>
            <person name="Muyzer G."/>
            <person name="Nealson K.H."/>
        </authorList>
    </citation>
    <scope>NUCLEOTIDE SEQUENCE [LARGE SCALE GENOMIC DNA]</scope>
    <source>
        <strain evidence="3 4">A1</strain>
    </source>
</reference>
<sequence length="134" mass="14157">MSKSPLSAEVFMGKAATACASAWVLLEHGDTDGAVNRAYYAMFDAARAALLATGAPVEPDIARTHSGLIAAFGQHLVKNGPLARELGRLLNRAHEIRLLADYAGSSVEADDARQMVEQAEHFIAAIGPVILSND</sequence>
<evidence type="ECO:0000313" key="4">
    <source>
        <dbReference type="Proteomes" id="UP000067461"/>
    </source>
</evidence>
<keyword evidence="4" id="KW-1185">Reference proteome</keyword>
<feature type="domain" description="HEPN" evidence="2">
    <location>
        <begin position="9"/>
        <end position="125"/>
    </location>
</feature>
<evidence type="ECO:0000256" key="1">
    <source>
        <dbReference type="ARBA" id="ARBA00038248"/>
    </source>
</evidence>
<dbReference type="HOGENOM" id="CLU_151247_2_1_4"/>
<dbReference type="InterPro" id="IPR007842">
    <property type="entry name" value="HEPN_dom"/>
</dbReference>
<name>A0A060NPF8_9BURK</name>
<gene>
    <name evidence="3" type="ORF">SRAA_1529</name>
</gene>
<comment type="similarity">
    <text evidence="1">Belongs to the UPF0332 family.</text>
</comment>
<dbReference type="RefSeq" id="WP_231849271.1">
    <property type="nucleotide sequence ID" value="NZ_AP014568.1"/>
</dbReference>
<dbReference type="AlphaFoldDB" id="A0A060NPF8"/>
<evidence type="ECO:0000313" key="3">
    <source>
        <dbReference type="EMBL" id="BAO81383.1"/>
    </source>
</evidence>
<accession>A0A060NPF8</accession>
<dbReference type="InterPro" id="IPR052226">
    <property type="entry name" value="UPF0332_toxin"/>
</dbReference>
<dbReference type="PANTHER" id="PTHR36565:SF1">
    <property type="entry name" value="UPF0332 PROTEIN TM_1000"/>
    <property type="match status" value="1"/>
</dbReference>
<proteinExistence type="inferred from homology"/>
<dbReference type="STRING" id="1458425.SRAA_1529"/>
<dbReference type="PANTHER" id="PTHR36565">
    <property type="entry name" value="UPF0332 PROTEIN TM_1000"/>
    <property type="match status" value="1"/>
</dbReference>